<keyword evidence="2" id="KW-1185">Reference proteome</keyword>
<evidence type="ECO:0000313" key="2">
    <source>
        <dbReference type="Proteomes" id="UP000185984"/>
    </source>
</evidence>
<dbReference type="Proteomes" id="UP000185984">
    <property type="component" value="Unassembled WGS sequence"/>
</dbReference>
<comment type="caution">
    <text evidence="1">The sequence shown here is derived from an EMBL/GenBank/DDBJ whole genome shotgun (WGS) entry which is preliminary data.</text>
</comment>
<evidence type="ECO:0000313" key="1">
    <source>
        <dbReference type="EMBL" id="OKH26441.1"/>
    </source>
</evidence>
<reference evidence="1 2" key="1">
    <citation type="submission" date="2016-11" db="EMBL/GenBank/DDBJ databases">
        <title>Draft Genome Sequences of Nine Cyanobacterial Strains from Diverse Habitats.</title>
        <authorList>
            <person name="Zhu T."/>
            <person name="Hou S."/>
            <person name="Lu X."/>
            <person name="Hess W.R."/>
        </authorList>
    </citation>
    <scope>NUCLEOTIDE SEQUENCE [LARGE SCALE GENOMIC DNA]</scope>
    <source>
        <strain evidence="1 2">5.2 s.c.1</strain>
    </source>
</reference>
<proteinExistence type="predicted"/>
<evidence type="ECO:0008006" key="3">
    <source>
        <dbReference type="Google" id="ProtNLM"/>
    </source>
</evidence>
<accession>A0A1U7HS89</accession>
<protein>
    <recommendedName>
        <fullName evidence="3">Transposase IS4-like domain-containing protein</fullName>
    </recommendedName>
</protein>
<gene>
    <name evidence="1" type="ORF">NIES1031_11915</name>
</gene>
<dbReference type="EMBL" id="MRCC01000008">
    <property type="protein sequence ID" value="OKH26441.1"/>
    <property type="molecule type" value="Genomic_DNA"/>
</dbReference>
<dbReference type="AlphaFoldDB" id="A0A1U7HS89"/>
<sequence>MLAREGFLRCSPWSASQLEMSQRLLTFSAELFEKVFKNLALHLKAAWYYRNSRTIPESIQFARSKFEKIWIAECSVLGAVFCKLDSFEEVAQAQLAGKRGTVIDLVTQLPVEIWCHENSNLLLDRGFYHFSFWLQSERIWLTLSTFHCAPEIKKLFKSRN</sequence>
<name>A0A1U7HS89_9CHRO</name>
<organism evidence="1 2">
    <name type="scientific">Chroogloeocystis siderophila 5.2 s.c.1</name>
    <dbReference type="NCBI Taxonomy" id="247279"/>
    <lineage>
        <taxon>Bacteria</taxon>
        <taxon>Bacillati</taxon>
        <taxon>Cyanobacteriota</taxon>
        <taxon>Cyanophyceae</taxon>
        <taxon>Oscillatoriophycideae</taxon>
        <taxon>Chroococcales</taxon>
        <taxon>Chroococcaceae</taxon>
        <taxon>Chroogloeocystis</taxon>
    </lineage>
</organism>